<comment type="caution">
    <text evidence="1">The sequence shown here is derived from an EMBL/GenBank/DDBJ whole genome shotgun (WGS) entry which is preliminary data.</text>
</comment>
<dbReference type="EMBL" id="QXGI01000001">
    <property type="protein sequence ID" value="RSX49977.1"/>
    <property type="molecule type" value="Genomic_DNA"/>
</dbReference>
<evidence type="ECO:0000313" key="2">
    <source>
        <dbReference type="Proteomes" id="UP000288052"/>
    </source>
</evidence>
<reference evidence="1 2" key="1">
    <citation type="submission" date="2018-09" db="EMBL/GenBank/DDBJ databases">
        <title>Characterization of the phylogenetic diversity of five novel species belonging to the genus Bifidobacterium.</title>
        <authorList>
            <person name="Lugli G.A."/>
            <person name="Duranti S."/>
            <person name="Milani C."/>
        </authorList>
    </citation>
    <scope>NUCLEOTIDE SEQUENCE [LARGE SCALE GENOMIC DNA]</scope>
    <source>
        <strain evidence="1 2">2020B</strain>
    </source>
</reference>
<evidence type="ECO:0000313" key="1">
    <source>
        <dbReference type="EMBL" id="RSX49977.1"/>
    </source>
</evidence>
<protein>
    <submittedName>
        <fullName evidence="1">Uncharacterized protein</fullName>
    </submittedName>
</protein>
<dbReference type="AlphaFoldDB" id="A0A430FAV6"/>
<accession>A0A430FAV6</accession>
<gene>
    <name evidence="1" type="ORF">D2E22_0440</name>
</gene>
<proteinExistence type="predicted"/>
<name>A0A430FAV6_9BIFI</name>
<sequence length="67" mass="7116">MTMTMENGKTGVAQPQTRKKPEALAIGFFPVSARRPAGEGWAACYARKATVPVSASIESMIASESRS</sequence>
<dbReference type="Proteomes" id="UP000288052">
    <property type="component" value="Unassembled WGS sequence"/>
</dbReference>
<keyword evidence="2" id="KW-1185">Reference proteome</keyword>
<organism evidence="1 2">
    <name type="scientific">Bifidobacterium castoris</name>
    <dbReference type="NCBI Taxonomy" id="2306972"/>
    <lineage>
        <taxon>Bacteria</taxon>
        <taxon>Bacillati</taxon>
        <taxon>Actinomycetota</taxon>
        <taxon>Actinomycetes</taxon>
        <taxon>Bifidobacteriales</taxon>
        <taxon>Bifidobacteriaceae</taxon>
        <taxon>Bifidobacterium</taxon>
    </lineage>
</organism>